<organism evidence="2 3">
    <name type="scientific">Lactococcus phage LW31</name>
    <dbReference type="NCBI Taxonomy" id="1965478"/>
    <lineage>
        <taxon>Viruses</taxon>
        <taxon>Duplodnaviria</taxon>
        <taxon>Heunggongvirae</taxon>
        <taxon>Uroviricota</taxon>
        <taxon>Caudoviricetes</taxon>
        <taxon>Teubervirus</taxon>
        <taxon>Teubervirus LW31</taxon>
    </lineage>
</organism>
<protein>
    <submittedName>
        <fullName evidence="2">Uncharacterized protein</fullName>
    </submittedName>
</protein>
<feature type="transmembrane region" description="Helical" evidence="1">
    <location>
        <begin position="7"/>
        <end position="30"/>
    </location>
</feature>
<sequence length="67" mass="7298">MKTIVRLGLITLGIAVVFGFALIMSALVSWLVTINTILACFITVIGIGLFITFITSDVVTDFLNRHI</sequence>
<evidence type="ECO:0000313" key="2">
    <source>
        <dbReference type="EMBL" id="ARM65614.1"/>
    </source>
</evidence>
<feature type="transmembrane region" description="Helical" evidence="1">
    <location>
        <begin position="36"/>
        <end position="59"/>
    </location>
</feature>
<name>A0A1W6JHB7_9CAUD</name>
<evidence type="ECO:0000313" key="3">
    <source>
        <dbReference type="Proteomes" id="UP000224502"/>
    </source>
</evidence>
<proteinExistence type="predicted"/>
<keyword evidence="1" id="KW-0812">Transmembrane</keyword>
<dbReference type="EMBL" id="KY554762">
    <property type="protein sequence ID" value="ARM65614.1"/>
    <property type="molecule type" value="Genomic_DNA"/>
</dbReference>
<keyword evidence="1" id="KW-1133">Transmembrane helix</keyword>
<reference evidence="2 3" key="1">
    <citation type="journal article" date="2017" name="Viruses">
        <title>Phage Biodiversity in Artisanal Cheese Wheys Reflects the Complexity of the Fermentation Process.</title>
        <authorList>
            <person name="Mahony J."/>
            <person name="Moscarelli A."/>
            <person name="Kelleher P."/>
            <person name="Lugli G.A."/>
            <person name="Ventura M."/>
            <person name="Settanni L."/>
            <person name="van Sinderen D."/>
        </authorList>
    </citation>
    <scope>NUCLEOTIDE SEQUENCE [LARGE SCALE GENOMIC DNA]</scope>
</reference>
<gene>
    <name evidence="2" type="ORF">LW31_012</name>
</gene>
<accession>A0A1W6JHB7</accession>
<dbReference type="Proteomes" id="UP000224502">
    <property type="component" value="Segment"/>
</dbReference>
<keyword evidence="3" id="KW-1185">Reference proteome</keyword>
<evidence type="ECO:0000256" key="1">
    <source>
        <dbReference type="SAM" id="Phobius"/>
    </source>
</evidence>
<keyword evidence="1" id="KW-0472">Membrane</keyword>